<dbReference type="InterPro" id="IPR013320">
    <property type="entry name" value="ConA-like_dom_sf"/>
</dbReference>
<comment type="caution">
    <text evidence="3">The sequence shown here is derived from an EMBL/GenBank/DDBJ whole genome shotgun (WGS) entry which is preliminary data.</text>
</comment>
<evidence type="ECO:0000313" key="4">
    <source>
        <dbReference type="Proteomes" id="UP000659654"/>
    </source>
</evidence>
<evidence type="ECO:0000259" key="2">
    <source>
        <dbReference type="PROSITE" id="PS51304"/>
    </source>
</evidence>
<evidence type="ECO:0000256" key="1">
    <source>
        <dbReference type="ARBA" id="ARBA00022734"/>
    </source>
</evidence>
<sequence>MVSRRLFQQPDDVRDALNVDSRMFANRRPQGKLIKSGFRTLSLGPLPSNRCVLVAYLRLPEYAQINLIDKSDNVNFHISIRYFGIVLNSQTFGKWGDEVDICYGPATRDECTNHGDISEVIIERVEGGYNVIMNGKRRNEAVFPDRLRTDPISVLVKSCVVVAYLRLPEYAQIHLIDRSGNTFGRWGAAGVICYEKAILDECTNHGDISEVIIERVEGGYNVIMNGKRRNEAVFPNGDEGFMGTEADSVLYAIVQIECNSTQWANEYQLPYQLNFTDNRRFEIGSMIIIYVQPQEHGAIDLRDENDDINLRISIRYRGILLNSRFQRVWNQNIYICGGDEYFECTNHNDISEVIIARVEGGYNVFMNGKRRNPNVYPSKDGTEATSLWVLSEVGSNFEVTGITALLPDPP</sequence>
<proteinExistence type="predicted"/>
<dbReference type="EMBL" id="CAJFCV020000004">
    <property type="protein sequence ID" value="CAG9114052.1"/>
    <property type="molecule type" value="Genomic_DNA"/>
</dbReference>
<name>A0A811L726_BURXY</name>
<dbReference type="EMBL" id="CAJFDI010000004">
    <property type="protein sequence ID" value="CAD5225046.1"/>
    <property type="molecule type" value="Genomic_DNA"/>
</dbReference>
<protein>
    <submittedName>
        <fullName evidence="3">(pine wood nematode) hypothetical protein</fullName>
    </submittedName>
</protein>
<dbReference type="AlphaFoldDB" id="A0A811L726"/>
<organism evidence="3 4">
    <name type="scientific">Bursaphelenchus xylophilus</name>
    <name type="common">Pinewood nematode worm</name>
    <name type="synonym">Aphelenchoides xylophilus</name>
    <dbReference type="NCBI Taxonomy" id="6326"/>
    <lineage>
        <taxon>Eukaryota</taxon>
        <taxon>Metazoa</taxon>
        <taxon>Ecdysozoa</taxon>
        <taxon>Nematoda</taxon>
        <taxon>Chromadorea</taxon>
        <taxon>Rhabditida</taxon>
        <taxon>Tylenchina</taxon>
        <taxon>Tylenchomorpha</taxon>
        <taxon>Aphelenchoidea</taxon>
        <taxon>Aphelenchoididae</taxon>
        <taxon>Bursaphelenchus</taxon>
    </lineage>
</organism>
<dbReference type="Gene3D" id="2.60.120.200">
    <property type="match status" value="2"/>
</dbReference>
<dbReference type="Proteomes" id="UP000582659">
    <property type="component" value="Unassembled WGS sequence"/>
</dbReference>
<keyword evidence="4" id="KW-1185">Reference proteome</keyword>
<dbReference type="GO" id="GO:0030246">
    <property type="term" value="F:carbohydrate binding"/>
    <property type="evidence" value="ECO:0007669"/>
    <property type="project" value="UniProtKB-KW"/>
</dbReference>
<dbReference type="SUPFAM" id="SSF49899">
    <property type="entry name" value="Concanavalin A-like lectins/glucanases"/>
    <property type="match status" value="2"/>
</dbReference>
<reference evidence="3" key="1">
    <citation type="submission" date="2020-09" db="EMBL/GenBank/DDBJ databases">
        <authorList>
            <person name="Kikuchi T."/>
        </authorList>
    </citation>
    <scope>NUCLEOTIDE SEQUENCE</scope>
    <source>
        <strain evidence="3">Ka4C1</strain>
    </source>
</reference>
<feature type="domain" description="Galectin" evidence="2">
    <location>
        <begin position="267"/>
        <end position="405"/>
    </location>
</feature>
<dbReference type="InterPro" id="IPR001079">
    <property type="entry name" value="Galectin_CRD"/>
</dbReference>
<dbReference type="Proteomes" id="UP000659654">
    <property type="component" value="Unassembled WGS sequence"/>
</dbReference>
<evidence type="ECO:0000313" key="3">
    <source>
        <dbReference type="EMBL" id="CAD5225046.1"/>
    </source>
</evidence>
<dbReference type="PROSITE" id="PS51304">
    <property type="entry name" value="GALECTIN"/>
    <property type="match status" value="2"/>
</dbReference>
<keyword evidence="1" id="KW-0430">Lectin</keyword>
<feature type="domain" description="Galectin" evidence="2">
    <location>
        <begin position="38"/>
        <end position="171"/>
    </location>
</feature>
<accession>A0A811L726</accession>
<gene>
    <name evidence="3" type="ORF">BXYJ_LOCUS8348</name>
</gene>